<dbReference type="Proteomes" id="UP000268093">
    <property type="component" value="Unassembled WGS sequence"/>
</dbReference>
<evidence type="ECO:0000259" key="2">
    <source>
        <dbReference type="PROSITE" id="PS50144"/>
    </source>
</evidence>
<dbReference type="PROSITE" id="PS50144">
    <property type="entry name" value="MATH"/>
    <property type="match status" value="1"/>
</dbReference>
<gene>
    <name evidence="3" type="ORF">BC936DRAFT_148097</name>
</gene>
<feature type="domain" description="MATH" evidence="2">
    <location>
        <begin position="7"/>
        <end position="130"/>
    </location>
</feature>
<proteinExistence type="predicted"/>
<dbReference type="Gene3D" id="2.60.210.10">
    <property type="entry name" value="Apoptosis, Tumor Necrosis Factor Receptor Associated Protein 2, Chain A"/>
    <property type="match status" value="1"/>
</dbReference>
<dbReference type="InterPro" id="IPR000210">
    <property type="entry name" value="BTB/POZ_dom"/>
</dbReference>
<sequence length="356" mass="41337">MSLRVKNICFEWEVPTLDNLENKPILSPIFHTRPEHGWRLRIDPFGIKSNNDSEEDISVFLYASNGNHSDGFYGSKHDFKTKLILYTPERSHRLEVEKEEIPDYLQIQKVRGQCKQGYFYFSYFNRRLECYRAKCNRSKIQEELGESPLYVEVQLSYDGLAQPVLPRALIQTLDSLFLTLDSDVEFEVDGEILPSRKDILAERSDYFRAMFQDGFQEGQSVPGEKTRVIVTDVEYPVFSAVLWYLYTGFIDFNRIPESALQDLLRVADMYQINDLKTALEDYIVEGLSPETVGAELFESGSDFPDLKDQMLGFLAENFDKVRETKEFNHILENHGQYKEFGSVMKDLLGMLKVARE</sequence>
<accession>A0A433DKR5</accession>
<dbReference type="InterPro" id="IPR011333">
    <property type="entry name" value="SKP1/BTB/POZ_sf"/>
</dbReference>
<dbReference type="Gene3D" id="3.30.710.10">
    <property type="entry name" value="Potassium Channel Kv1.1, Chain A"/>
    <property type="match status" value="1"/>
</dbReference>
<dbReference type="SMART" id="SM00225">
    <property type="entry name" value="BTB"/>
    <property type="match status" value="1"/>
</dbReference>
<protein>
    <submittedName>
        <fullName evidence="3">BTB/POZ protein</fullName>
    </submittedName>
</protein>
<evidence type="ECO:0000313" key="4">
    <source>
        <dbReference type="Proteomes" id="UP000268093"/>
    </source>
</evidence>
<dbReference type="CDD" id="cd00121">
    <property type="entry name" value="MATH"/>
    <property type="match status" value="1"/>
</dbReference>
<reference evidence="3 4" key="1">
    <citation type="journal article" date="2018" name="New Phytol.">
        <title>Phylogenomics of Endogonaceae and evolution of mycorrhizas within Mucoromycota.</title>
        <authorList>
            <person name="Chang Y."/>
            <person name="Desiro A."/>
            <person name="Na H."/>
            <person name="Sandor L."/>
            <person name="Lipzen A."/>
            <person name="Clum A."/>
            <person name="Barry K."/>
            <person name="Grigoriev I.V."/>
            <person name="Martin F.M."/>
            <person name="Stajich J.E."/>
            <person name="Smith M.E."/>
            <person name="Bonito G."/>
            <person name="Spatafora J.W."/>
        </authorList>
    </citation>
    <scope>NUCLEOTIDE SEQUENCE [LARGE SCALE GENOMIC DNA]</scope>
    <source>
        <strain evidence="3 4">GMNB39</strain>
    </source>
</reference>
<evidence type="ECO:0000313" key="3">
    <source>
        <dbReference type="EMBL" id="RUP51450.1"/>
    </source>
</evidence>
<dbReference type="EMBL" id="RBNI01000720">
    <property type="protein sequence ID" value="RUP51450.1"/>
    <property type="molecule type" value="Genomic_DNA"/>
</dbReference>
<dbReference type="PANTHER" id="PTHR24413">
    <property type="entry name" value="SPECKLE-TYPE POZ PROTEIN"/>
    <property type="match status" value="1"/>
</dbReference>
<dbReference type="InterPro" id="IPR002083">
    <property type="entry name" value="MATH/TRAF_dom"/>
</dbReference>
<name>A0A433DKR5_9FUNG</name>
<keyword evidence="4" id="KW-1185">Reference proteome</keyword>
<dbReference type="AlphaFoldDB" id="A0A433DKR5"/>
<dbReference type="OrthoDB" id="6359816at2759"/>
<comment type="caution">
    <text evidence="3">The sequence shown here is derived from an EMBL/GenBank/DDBJ whole genome shotgun (WGS) entry which is preliminary data.</text>
</comment>
<dbReference type="GO" id="GO:0030163">
    <property type="term" value="P:protein catabolic process"/>
    <property type="evidence" value="ECO:0007669"/>
    <property type="project" value="UniProtKB-ARBA"/>
</dbReference>
<organism evidence="3 4">
    <name type="scientific">Jimgerdemannia flammicorona</name>
    <dbReference type="NCBI Taxonomy" id="994334"/>
    <lineage>
        <taxon>Eukaryota</taxon>
        <taxon>Fungi</taxon>
        <taxon>Fungi incertae sedis</taxon>
        <taxon>Mucoromycota</taxon>
        <taxon>Mucoromycotina</taxon>
        <taxon>Endogonomycetes</taxon>
        <taxon>Endogonales</taxon>
        <taxon>Endogonaceae</taxon>
        <taxon>Jimgerdemannia</taxon>
    </lineage>
</organism>
<dbReference type="Pfam" id="PF00651">
    <property type="entry name" value="BTB"/>
    <property type="match status" value="1"/>
</dbReference>
<evidence type="ECO:0000259" key="1">
    <source>
        <dbReference type="PROSITE" id="PS50097"/>
    </source>
</evidence>
<dbReference type="SUPFAM" id="SSF54695">
    <property type="entry name" value="POZ domain"/>
    <property type="match status" value="1"/>
</dbReference>
<dbReference type="InterPro" id="IPR008974">
    <property type="entry name" value="TRAF-like"/>
</dbReference>
<dbReference type="SUPFAM" id="SSF49599">
    <property type="entry name" value="TRAF domain-like"/>
    <property type="match status" value="1"/>
</dbReference>
<feature type="domain" description="BTB" evidence="1">
    <location>
        <begin position="182"/>
        <end position="254"/>
    </location>
</feature>
<dbReference type="PROSITE" id="PS50097">
    <property type="entry name" value="BTB"/>
    <property type="match status" value="1"/>
</dbReference>